<proteinExistence type="predicted"/>
<name>A0ABT2NVZ7_9LACO</name>
<organism evidence="1 2">
    <name type="scientific">Leuconostoc holzapfelii</name>
    <dbReference type="NCBI Taxonomy" id="434464"/>
    <lineage>
        <taxon>Bacteria</taxon>
        <taxon>Bacillati</taxon>
        <taxon>Bacillota</taxon>
        <taxon>Bacilli</taxon>
        <taxon>Lactobacillales</taxon>
        <taxon>Lactobacillaceae</taxon>
        <taxon>Leuconostoc</taxon>
    </lineage>
</organism>
<evidence type="ECO:0000313" key="2">
    <source>
        <dbReference type="Proteomes" id="UP001525857"/>
    </source>
</evidence>
<evidence type="ECO:0008006" key="3">
    <source>
        <dbReference type="Google" id="ProtNLM"/>
    </source>
</evidence>
<protein>
    <recommendedName>
        <fullName evidence="3">Transcriptional regulator</fullName>
    </recommendedName>
</protein>
<comment type="caution">
    <text evidence="1">The sequence shown here is derived from an EMBL/GenBank/DDBJ whole genome shotgun (WGS) entry which is preliminary data.</text>
</comment>
<keyword evidence="2" id="KW-1185">Reference proteome</keyword>
<reference evidence="1 2" key="1">
    <citation type="submission" date="2018-08" db="EMBL/GenBank/DDBJ databases">
        <title>Draft genome sequences of Leuconostoc spp. and Weissella spp. with biocontrol potential.</title>
        <authorList>
            <person name="Lo R."/>
            <person name="Ho V.T.T."/>
            <person name="Turner M.S."/>
        </authorList>
    </citation>
    <scope>NUCLEOTIDE SEQUENCE [LARGE SCALE GENOMIC DNA]</scope>
    <source>
        <strain evidence="1 2">733</strain>
    </source>
</reference>
<gene>
    <name evidence="1" type="ORF">D0501_05600</name>
</gene>
<evidence type="ECO:0000313" key="1">
    <source>
        <dbReference type="EMBL" id="MCT8389546.1"/>
    </source>
</evidence>
<dbReference type="EMBL" id="QVOV01000008">
    <property type="protein sequence ID" value="MCT8389546.1"/>
    <property type="molecule type" value="Genomic_DNA"/>
</dbReference>
<dbReference type="RefSeq" id="WP_029509767.1">
    <property type="nucleotide sequence ID" value="NZ_QVOV01000008.1"/>
</dbReference>
<accession>A0ABT2NVZ7</accession>
<dbReference type="Proteomes" id="UP001525857">
    <property type="component" value="Unassembled WGS sequence"/>
</dbReference>
<sequence>MTQGQEMLKQEKKKIINRMNDLDLSNKFFAERYEIKQSDISKAIAGDPSPRLVEIRQRIIKHIGLDL</sequence>